<dbReference type="PROSITE" id="PS50110">
    <property type="entry name" value="RESPONSE_REGULATORY"/>
    <property type="match status" value="1"/>
</dbReference>
<comment type="caution">
    <text evidence="8">The sequence shown here is derived from an EMBL/GenBank/DDBJ whole genome shotgun (WGS) entry which is preliminary data.</text>
</comment>
<evidence type="ECO:0000313" key="8">
    <source>
        <dbReference type="EMBL" id="MBG6091289.1"/>
    </source>
</evidence>
<evidence type="ECO:0000259" key="6">
    <source>
        <dbReference type="PROSITE" id="PS50043"/>
    </source>
</evidence>
<evidence type="ECO:0000256" key="2">
    <source>
        <dbReference type="ARBA" id="ARBA00023015"/>
    </source>
</evidence>
<dbReference type="InterPro" id="IPR039420">
    <property type="entry name" value="WalR-like"/>
</dbReference>
<keyword evidence="2" id="KW-0805">Transcription regulation</keyword>
<dbReference type="PANTHER" id="PTHR43214">
    <property type="entry name" value="TWO-COMPONENT RESPONSE REGULATOR"/>
    <property type="match status" value="1"/>
</dbReference>
<keyword evidence="3 8" id="KW-0238">DNA-binding</keyword>
<feature type="modified residue" description="4-aspartylphosphate" evidence="5">
    <location>
        <position position="52"/>
    </location>
</feature>
<dbReference type="AlphaFoldDB" id="A0A931DHK0"/>
<dbReference type="GO" id="GO:0000160">
    <property type="term" value="P:phosphorelay signal transduction system"/>
    <property type="evidence" value="ECO:0007669"/>
    <property type="project" value="InterPro"/>
</dbReference>
<evidence type="ECO:0000259" key="7">
    <source>
        <dbReference type="PROSITE" id="PS50110"/>
    </source>
</evidence>
<dbReference type="Gene3D" id="3.40.50.2300">
    <property type="match status" value="1"/>
</dbReference>
<dbReference type="InterPro" id="IPR016032">
    <property type="entry name" value="Sig_transdc_resp-reg_C-effctor"/>
</dbReference>
<name>A0A931DHK0_9ACTN</name>
<dbReference type="InterPro" id="IPR000792">
    <property type="entry name" value="Tscrpt_reg_LuxR_C"/>
</dbReference>
<dbReference type="CDD" id="cd06170">
    <property type="entry name" value="LuxR_C_like"/>
    <property type="match status" value="1"/>
</dbReference>
<dbReference type="RefSeq" id="WP_197013622.1">
    <property type="nucleotide sequence ID" value="NZ_BAABES010000001.1"/>
</dbReference>
<dbReference type="GO" id="GO:0003677">
    <property type="term" value="F:DNA binding"/>
    <property type="evidence" value="ECO:0007669"/>
    <property type="project" value="UniProtKB-KW"/>
</dbReference>
<dbReference type="SUPFAM" id="SSF46894">
    <property type="entry name" value="C-terminal effector domain of the bipartite response regulators"/>
    <property type="match status" value="1"/>
</dbReference>
<dbReference type="Pfam" id="PF00072">
    <property type="entry name" value="Response_reg"/>
    <property type="match status" value="1"/>
</dbReference>
<evidence type="ECO:0000256" key="5">
    <source>
        <dbReference type="PROSITE-ProRule" id="PRU00169"/>
    </source>
</evidence>
<proteinExistence type="predicted"/>
<organism evidence="8 9">
    <name type="scientific">Actinomadura viridis</name>
    <dbReference type="NCBI Taxonomy" id="58110"/>
    <lineage>
        <taxon>Bacteria</taxon>
        <taxon>Bacillati</taxon>
        <taxon>Actinomycetota</taxon>
        <taxon>Actinomycetes</taxon>
        <taxon>Streptosporangiales</taxon>
        <taxon>Thermomonosporaceae</taxon>
        <taxon>Actinomadura</taxon>
    </lineage>
</organism>
<dbReference type="PANTHER" id="PTHR43214:SF24">
    <property type="entry name" value="TRANSCRIPTIONAL REGULATORY PROTEIN NARL-RELATED"/>
    <property type="match status" value="1"/>
</dbReference>
<dbReference type="Pfam" id="PF00196">
    <property type="entry name" value="GerE"/>
    <property type="match status" value="1"/>
</dbReference>
<reference evidence="8" key="1">
    <citation type="submission" date="2020-11" db="EMBL/GenBank/DDBJ databases">
        <title>Sequencing the genomes of 1000 actinobacteria strains.</title>
        <authorList>
            <person name="Klenk H.-P."/>
        </authorList>
    </citation>
    <scope>NUCLEOTIDE SEQUENCE</scope>
    <source>
        <strain evidence="8">DSM 43175</strain>
    </source>
</reference>
<sequence length="216" mass="23178">MRIVIAEDSVLLRAGLIKLLETAGFEVPAATGDADGLLAAVEEHRPDAALVDVRMPPAFTDEGVRAALVIRRQWPEVALLLLSQYVEERYAADLLATNTSGVGYLLKDRVADVPTFLDALRRVAAGGTALDPEVVAQLLLRRQSDPLDRLTRREREVLGLMAEGRSNAGIAAALVVSESAVAKHINGIFSKLDLPDAEGDHRRVLAVLRFLGGGDA</sequence>
<keyword evidence="9" id="KW-1185">Reference proteome</keyword>
<dbReference type="GO" id="GO:0006355">
    <property type="term" value="P:regulation of DNA-templated transcription"/>
    <property type="evidence" value="ECO:0007669"/>
    <property type="project" value="InterPro"/>
</dbReference>
<evidence type="ECO:0000256" key="4">
    <source>
        <dbReference type="ARBA" id="ARBA00023163"/>
    </source>
</evidence>
<dbReference type="InterPro" id="IPR058245">
    <property type="entry name" value="NreC/VraR/RcsB-like_REC"/>
</dbReference>
<dbReference type="SMART" id="SM00421">
    <property type="entry name" value="HTH_LUXR"/>
    <property type="match status" value="1"/>
</dbReference>
<dbReference type="SMART" id="SM00448">
    <property type="entry name" value="REC"/>
    <property type="match status" value="1"/>
</dbReference>
<feature type="domain" description="Response regulatory" evidence="7">
    <location>
        <begin position="2"/>
        <end position="122"/>
    </location>
</feature>
<dbReference type="Proteomes" id="UP000614047">
    <property type="component" value="Unassembled WGS sequence"/>
</dbReference>
<protein>
    <submittedName>
        <fullName evidence="8">DNA-binding NarL/FixJ family response regulator</fullName>
    </submittedName>
</protein>
<evidence type="ECO:0000313" key="9">
    <source>
        <dbReference type="Proteomes" id="UP000614047"/>
    </source>
</evidence>
<feature type="domain" description="HTH luxR-type" evidence="6">
    <location>
        <begin position="143"/>
        <end position="214"/>
    </location>
</feature>
<gene>
    <name evidence="8" type="ORF">IW256_005402</name>
</gene>
<dbReference type="SUPFAM" id="SSF52172">
    <property type="entry name" value="CheY-like"/>
    <property type="match status" value="1"/>
</dbReference>
<dbReference type="EMBL" id="JADOUA010000001">
    <property type="protein sequence ID" value="MBG6091289.1"/>
    <property type="molecule type" value="Genomic_DNA"/>
</dbReference>
<dbReference type="PRINTS" id="PR00038">
    <property type="entry name" value="HTHLUXR"/>
</dbReference>
<evidence type="ECO:0000256" key="1">
    <source>
        <dbReference type="ARBA" id="ARBA00022553"/>
    </source>
</evidence>
<dbReference type="CDD" id="cd17535">
    <property type="entry name" value="REC_NarL-like"/>
    <property type="match status" value="1"/>
</dbReference>
<dbReference type="InterPro" id="IPR011006">
    <property type="entry name" value="CheY-like_superfamily"/>
</dbReference>
<keyword evidence="4" id="KW-0804">Transcription</keyword>
<evidence type="ECO:0000256" key="3">
    <source>
        <dbReference type="ARBA" id="ARBA00023125"/>
    </source>
</evidence>
<dbReference type="InterPro" id="IPR001789">
    <property type="entry name" value="Sig_transdc_resp-reg_receiver"/>
</dbReference>
<keyword evidence="1 5" id="KW-0597">Phosphoprotein</keyword>
<dbReference type="PROSITE" id="PS50043">
    <property type="entry name" value="HTH_LUXR_2"/>
    <property type="match status" value="1"/>
</dbReference>
<accession>A0A931DHK0</accession>